<keyword evidence="2" id="KW-0378">Hydrolase</keyword>
<feature type="compositionally biased region" description="Pro residues" evidence="3">
    <location>
        <begin position="128"/>
        <end position="147"/>
    </location>
</feature>
<dbReference type="Gene3D" id="3.40.710.10">
    <property type="entry name" value="DD-peptidase/beta-lactamase superfamily"/>
    <property type="match status" value="2"/>
</dbReference>
<feature type="compositionally biased region" description="Low complexity" evidence="3">
    <location>
        <begin position="237"/>
        <end position="250"/>
    </location>
</feature>
<evidence type="ECO:0000313" key="6">
    <source>
        <dbReference type="Proteomes" id="UP000242444"/>
    </source>
</evidence>
<dbReference type="EMBL" id="NKYE01000016">
    <property type="protein sequence ID" value="OZM70886.1"/>
    <property type="molecule type" value="Genomic_DNA"/>
</dbReference>
<reference evidence="5 6" key="1">
    <citation type="submission" date="2017-07" db="EMBL/GenBank/DDBJ databases">
        <title>Amycolatopsis antarcticus sp. nov., isolated from the surface of an Antarcticus brown macroalga.</title>
        <authorList>
            <person name="Wang J."/>
            <person name="Leiva S."/>
            <person name="Huang J."/>
            <person name="Huang Y."/>
        </authorList>
    </citation>
    <scope>NUCLEOTIDE SEQUENCE [LARGE SCALE GENOMIC DNA]</scope>
    <source>
        <strain evidence="5 6">AU-G6</strain>
    </source>
</reference>
<dbReference type="InterPro" id="IPR000667">
    <property type="entry name" value="Peptidase_S13"/>
</dbReference>
<feature type="compositionally biased region" description="Basic and acidic residues" evidence="3">
    <location>
        <begin position="30"/>
        <end position="51"/>
    </location>
</feature>
<keyword evidence="4" id="KW-0812">Transmembrane</keyword>
<gene>
    <name evidence="5" type="primary">dacB</name>
    <name evidence="5" type="ORF">CFN78_22215</name>
</gene>
<keyword evidence="5" id="KW-0121">Carboxypeptidase</keyword>
<keyword evidence="4" id="KW-1133">Transmembrane helix</keyword>
<evidence type="ECO:0000313" key="5">
    <source>
        <dbReference type="EMBL" id="OZM70886.1"/>
    </source>
</evidence>
<dbReference type="PANTHER" id="PTHR30023:SF0">
    <property type="entry name" value="PENICILLIN-SENSITIVE CARBOXYPEPTIDASE A"/>
    <property type="match status" value="1"/>
</dbReference>
<dbReference type="PANTHER" id="PTHR30023">
    <property type="entry name" value="D-ALANYL-D-ALANINE CARBOXYPEPTIDASE"/>
    <property type="match status" value="1"/>
</dbReference>
<feature type="transmembrane region" description="Helical" evidence="4">
    <location>
        <begin position="259"/>
        <end position="281"/>
    </location>
</feature>
<dbReference type="AlphaFoldDB" id="A0A263D014"/>
<proteinExistence type="inferred from homology"/>
<feature type="compositionally biased region" description="Low complexity" evidence="3">
    <location>
        <begin position="148"/>
        <end position="176"/>
    </location>
</feature>
<dbReference type="GO" id="GO:0004185">
    <property type="term" value="F:serine-type carboxypeptidase activity"/>
    <property type="evidence" value="ECO:0007669"/>
    <property type="project" value="InterPro"/>
</dbReference>
<comment type="similarity">
    <text evidence="1">Belongs to the peptidase S13 family.</text>
</comment>
<feature type="region of interest" description="Disordered" evidence="3">
    <location>
        <begin position="290"/>
        <end position="324"/>
    </location>
</feature>
<name>A0A263D014_9PSEU</name>
<organism evidence="5 6">
    <name type="scientific">Amycolatopsis antarctica</name>
    <dbReference type="NCBI Taxonomy" id="1854586"/>
    <lineage>
        <taxon>Bacteria</taxon>
        <taxon>Bacillati</taxon>
        <taxon>Actinomycetota</taxon>
        <taxon>Actinomycetes</taxon>
        <taxon>Pseudonocardiales</taxon>
        <taxon>Pseudonocardiaceae</taxon>
        <taxon>Amycolatopsis</taxon>
    </lineage>
</organism>
<evidence type="ECO:0000256" key="1">
    <source>
        <dbReference type="ARBA" id="ARBA00006096"/>
    </source>
</evidence>
<dbReference type="SUPFAM" id="SSF56601">
    <property type="entry name" value="beta-lactamase/transpeptidase-like"/>
    <property type="match status" value="1"/>
</dbReference>
<dbReference type="GO" id="GO:0000270">
    <property type="term" value="P:peptidoglycan metabolic process"/>
    <property type="evidence" value="ECO:0007669"/>
    <property type="project" value="TreeGrafter"/>
</dbReference>
<accession>A0A263D014</accession>
<dbReference type="Pfam" id="PF02113">
    <property type="entry name" value="Peptidase_S13"/>
    <property type="match status" value="2"/>
</dbReference>
<dbReference type="InterPro" id="IPR012338">
    <property type="entry name" value="Beta-lactam/transpept-like"/>
</dbReference>
<keyword evidence="6" id="KW-1185">Reference proteome</keyword>
<sequence length="714" mass="72038">MTGTRERRGGGCVPEPEGPAWPSGDSDDEQRERSGDERTHELKRPAPDLHDQPTVWAQRPSTASAPEPPGDTTAEPPATGGEAAAADKAQPAGWFEEPTSQLPLPAARDGSAAEHPGADQQRTEPRAVPGPQPGQPQQPRQPQPPHQPQAQHQPARQQPAQAPAQQQQPAQQQTPPGERTVVTPGLDPARTGQQRQAPPHEHPTQPATPPPAGTHAQPMRIEPGMENVPAAASTGEQPAASAGQDGASAAPRKRRKRTLIGSGLALLLVIAVGVVLALPAVSNRLALPWAPNAPKADPPAAEPVNLSLRGPGDTPGPTADGVTAALQGPAGNAALGTLTGSVVDPATGRTLWERDAGTPLTPASTTKLLTAAAALLSLDHGAQFSTKVVAGEQPGSAVLVAGGDVTLSSLPAGEESIYPGAAHLDELVEQVKAASGGQVSSVSLDLNAFTGQPTAPGWAPEDTPSTYMADVVPAMLDGGRSSATDGKAMRVPNPGGVLAQQLAGRLGAQVAAPVTATAPQGAKVLGEVSSAPLRELVDTMLVTSDNLLADVLARHVAIAAGKDPSFAGGAETTLQVLRDNGFDLTGVELSDGSGLSTANRVPAKLLTELLAVAGAADGADPRTAKLRPMLGGLPVAGGSGTLAGRYTAAPADTGKGWVRAKTGTLSGVNTLAGIVLDADGRPLVFALMSAGSDLGPGQAALDGVAAALRGCGCR</sequence>
<evidence type="ECO:0000256" key="2">
    <source>
        <dbReference type="ARBA" id="ARBA00022801"/>
    </source>
</evidence>
<protein>
    <submittedName>
        <fullName evidence="5">D-alanyl-D-alanine carboxypeptidase/D-alanyl-D-alanine-endopeptidase</fullName>
    </submittedName>
</protein>
<dbReference type="NCBIfam" id="TIGR00666">
    <property type="entry name" value="PBP4"/>
    <property type="match status" value="1"/>
</dbReference>
<feature type="compositionally biased region" description="Low complexity" evidence="3">
    <location>
        <begin position="310"/>
        <end position="321"/>
    </location>
</feature>
<dbReference type="FunCoup" id="A0A263D014">
    <property type="interactions" value="4"/>
</dbReference>
<evidence type="ECO:0000256" key="4">
    <source>
        <dbReference type="SAM" id="Phobius"/>
    </source>
</evidence>
<keyword evidence="5" id="KW-0645">Protease</keyword>
<dbReference type="OrthoDB" id="56883at2"/>
<feature type="region of interest" description="Disordered" evidence="3">
    <location>
        <begin position="1"/>
        <end position="254"/>
    </location>
</feature>
<comment type="caution">
    <text evidence="5">The sequence shown here is derived from an EMBL/GenBank/DDBJ whole genome shotgun (WGS) entry which is preliminary data.</text>
</comment>
<evidence type="ECO:0000256" key="3">
    <source>
        <dbReference type="SAM" id="MobiDB-lite"/>
    </source>
</evidence>
<dbReference type="InParanoid" id="A0A263D014"/>
<dbReference type="PRINTS" id="PR00922">
    <property type="entry name" value="DADACBPTASE3"/>
</dbReference>
<dbReference type="Proteomes" id="UP000242444">
    <property type="component" value="Unassembled WGS sequence"/>
</dbReference>
<feature type="compositionally biased region" description="Low complexity" evidence="3">
    <location>
        <begin position="72"/>
        <end position="93"/>
    </location>
</feature>
<dbReference type="GO" id="GO:0006508">
    <property type="term" value="P:proteolysis"/>
    <property type="evidence" value="ECO:0007669"/>
    <property type="project" value="InterPro"/>
</dbReference>
<keyword evidence="4" id="KW-0472">Membrane</keyword>